<evidence type="ECO:0000313" key="2">
    <source>
        <dbReference type="EMBL" id="GGB74700.1"/>
    </source>
</evidence>
<keyword evidence="1" id="KW-0812">Transmembrane</keyword>
<dbReference type="RefSeq" id="WP_084391864.1">
    <property type="nucleotide sequence ID" value="NZ_BMKF01000002.1"/>
</dbReference>
<keyword evidence="1" id="KW-1133">Transmembrane helix</keyword>
<evidence type="ECO:0000313" key="3">
    <source>
        <dbReference type="Proteomes" id="UP000628854"/>
    </source>
</evidence>
<dbReference type="Proteomes" id="UP000628854">
    <property type="component" value="Unassembled WGS sequence"/>
</dbReference>
<feature type="transmembrane region" description="Helical" evidence="1">
    <location>
        <begin position="103"/>
        <end position="121"/>
    </location>
</feature>
<keyword evidence="3" id="KW-1185">Reference proteome</keyword>
<gene>
    <name evidence="2" type="ORF">GCM10011503_24240</name>
</gene>
<name>A0ABQ1JR40_9PROT</name>
<keyword evidence="1" id="KW-0472">Membrane</keyword>
<evidence type="ECO:0000256" key="1">
    <source>
        <dbReference type="SAM" id="Phobius"/>
    </source>
</evidence>
<sequence>MRPAENYRALNPNLLIATISRLLSRVEERFPDRGISGVCQQLCELAPDVVQTATTLSKPNLLLRGAVFLVIAVGIALVARLFWLLELDGIDTEAFRFFEGLEALINVVILSGAGIWFLLSLETRMKRSAALKRLHELRSIAHVIDTHQLTKTPVAILEGGDRTVSSPERSLTPFELRRYLDYCSEMLSLAGKLAALYLAHSRDSVVIQAVNEIEELTSDLSRKIWQKISVMA</sequence>
<organism evidence="2 3">
    <name type="scientific">Henriciella pelagia</name>
    <dbReference type="NCBI Taxonomy" id="1977912"/>
    <lineage>
        <taxon>Bacteria</taxon>
        <taxon>Pseudomonadati</taxon>
        <taxon>Pseudomonadota</taxon>
        <taxon>Alphaproteobacteria</taxon>
        <taxon>Hyphomonadales</taxon>
        <taxon>Hyphomonadaceae</taxon>
        <taxon>Henriciella</taxon>
    </lineage>
</organism>
<feature type="transmembrane region" description="Helical" evidence="1">
    <location>
        <begin position="61"/>
        <end position="83"/>
    </location>
</feature>
<comment type="caution">
    <text evidence="2">The sequence shown here is derived from an EMBL/GenBank/DDBJ whole genome shotgun (WGS) entry which is preliminary data.</text>
</comment>
<protein>
    <submittedName>
        <fullName evidence="2">Uncharacterized protein</fullName>
    </submittedName>
</protein>
<dbReference type="EMBL" id="BMKF01000002">
    <property type="protein sequence ID" value="GGB74700.1"/>
    <property type="molecule type" value="Genomic_DNA"/>
</dbReference>
<proteinExistence type="predicted"/>
<accession>A0ABQ1JR40</accession>
<reference evidence="3" key="1">
    <citation type="journal article" date="2019" name="Int. J. Syst. Evol. Microbiol.">
        <title>The Global Catalogue of Microorganisms (GCM) 10K type strain sequencing project: providing services to taxonomists for standard genome sequencing and annotation.</title>
        <authorList>
            <consortium name="The Broad Institute Genomics Platform"/>
            <consortium name="The Broad Institute Genome Sequencing Center for Infectious Disease"/>
            <person name="Wu L."/>
            <person name="Ma J."/>
        </authorList>
    </citation>
    <scope>NUCLEOTIDE SEQUENCE [LARGE SCALE GENOMIC DNA]</scope>
    <source>
        <strain evidence="3">CGMCC 1.15928</strain>
    </source>
</reference>